<organism evidence="13 14">
    <name type="scientific">Natribaculum luteum</name>
    <dbReference type="NCBI Taxonomy" id="1586232"/>
    <lineage>
        <taxon>Archaea</taxon>
        <taxon>Methanobacteriati</taxon>
        <taxon>Methanobacteriota</taxon>
        <taxon>Stenosarchaea group</taxon>
        <taxon>Halobacteria</taxon>
        <taxon>Halobacteriales</taxon>
        <taxon>Natrialbaceae</taxon>
        <taxon>Natribaculum</taxon>
    </lineage>
</organism>
<reference evidence="13 14" key="1">
    <citation type="journal article" date="2014" name="Int. J. Syst. Evol. Microbiol.">
        <title>Complete genome sequence of Corynebacterium casei LMG S-19264T (=DSM 44701T), isolated from a smear-ripened cheese.</title>
        <authorList>
            <consortium name="US DOE Joint Genome Institute (JGI-PGF)"/>
            <person name="Walter F."/>
            <person name="Albersmeier A."/>
            <person name="Kalinowski J."/>
            <person name="Ruckert C."/>
        </authorList>
    </citation>
    <scope>NUCLEOTIDE SEQUENCE [LARGE SCALE GENOMIC DNA]</scope>
    <source>
        <strain evidence="13 14">IBRC-M 10912</strain>
    </source>
</reference>
<dbReference type="NCBIfam" id="TIGR00147">
    <property type="entry name" value="YegS/Rv2252/BmrU family lipid kinase"/>
    <property type="match status" value="1"/>
</dbReference>
<dbReference type="EC" id="2.7.1.-" evidence="13"/>
<dbReference type="InterPro" id="IPR017438">
    <property type="entry name" value="ATP-NAD_kinase_N"/>
</dbReference>
<proteinExistence type="predicted"/>
<evidence type="ECO:0000313" key="14">
    <source>
        <dbReference type="Proteomes" id="UP001595821"/>
    </source>
</evidence>
<evidence type="ECO:0000256" key="4">
    <source>
        <dbReference type="ARBA" id="ARBA00022723"/>
    </source>
</evidence>
<dbReference type="InterPro" id="IPR016064">
    <property type="entry name" value="NAD/diacylglycerol_kinase_sf"/>
</dbReference>
<accession>A0ABD5P375</accession>
<keyword evidence="8" id="KW-0460">Magnesium</keyword>
<dbReference type="SMART" id="SM00046">
    <property type="entry name" value="DAGKc"/>
    <property type="match status" value="1"/>
</dbReference>
<evidence type="ECO:0000256" key="8">
    <source>
        <dbReference type="ARBA" id="ARBA00022842"/>
    </source>
</evidence>
<keyword evidence="3 13" id="KW-0808">Transferase</keyword>
<dbReference type="GO" id="GO:0005524">
    <property type="term" value="F:ATP binding"/>
    <property type="evidence" value="ECO:0007669"/>
    <property type="project" value="UniProtKB-KW"/>
</dbReference>
<dbReference type="PANTHER" id="PTHR12358:SF106">
    <property type="entry name" value="LIPID KINASE YEGS"/>
    <property type="match status" value="1"/>
</dbReference>
<dbReference type="Gene3D" id="3.40.50.10330">
    <property type="entry name" value="Probable inorganic polyphosphate/atp-NAD kinase, domain 1"/>
    <property type="match status" value="1"/>
</dbReference>
<dbReference type="GeneID" id="71854185"/>
<evidence type="ECO:0000256" key="6">
    <source>
        <dbReference type="ARBA" id="ARBA00022777"/>
    </source>
</evidence>
<sequence>MSRSDPERVLVLNPVSGSEDHVAHVETLAHEHGFEVRKSEGEGDARQLARAASNEGADLVATAGGDGTVNEVVDGVLATDGLAETTVAVVPAGTGNNFASNVGVESIAEAFDVIEDGERRRIDLGIANGRAFVNSCIGGVTAEASAATTPNGKREYGVLAYVLRTLETISSFDSLPLRVTLEGLDGSSDAERWEGEALFVLVGNCRRFAGVRRTQADVEDGLFEVTIVEEAPPTDLVGQAALERLFDRETTRIVTRRASRVTLESLHDEPVEYSLDGESLEAERLTLETSAERLEVAVGDRYQPDPDASGW</sequence>
<evidence type="ECO:0000256" key="10">
    <source>
        <dbReference type="ARBA" id="ARBA00023209"/>
    </source>
</evidence>
<evidence type="ECO:0000313" key="13">
    <source>
        <dbReference type="EMBL" id="MFC4248632.1"/>
    </source>
</evidence>
<evidence type="ECO:0000256" key="2">
    <source>
        <dbReference type="ARBA" id="ARBA00022516"/>
    </source>
</evidence>
<evidence type="ECO:0000256" key="5">
    <source>
        <dbReference type="ARBA" id="ARBA00022741"/>
    </source>
</evidence>
<keyword evidence="6 13" id="KW-0418">Kinase</keyword>
<keyword evidence="2" id="KW-0444">Lipid biosynthesis</keyword>
<feature type="domain" description="DAGKc" evidence="12">
    <location>
        <begin position="4"/>
        <end position="131"/>
    </location>
</feature>
<keyword evidence="4" id="KW-0479">Metal-binding</keyword>
<dbReference type="InterPro" id="IPR001206">
    <property type="entry name" value="Diacylglycerol_kinase_cat_dom"/>
</dbReference>
<dbReference type="InterPro" id="IPR050187">
    <property type="entry name" value="Lipid_Phosphate_FormReg"/>
</dbReference>
<keyword evidence="5" id="KW-0547">Nucleotide-binding</keyword>
<evidence type="ECO:0000256" key="11">
    <source>
        <dbReference type="ARBA" id="ARBA00023264"/>
    </source>
</evidence>
<comment type="caution">
    <text evidence="13">The sequence shown here is derived from an EMBL/GenBank/DDBJ whole genome shotgun (WGS) entry which is preliminary data.</text>
</comment>
<dbReference type="GO" id="GO:0008654">
    <property type="term" value="P:phospholipid biosynthetic process"/>
    <property type="evidence" value="ECO:0007669"/>
    <property type="project" value="UniProtKB-KW"/>
</dbReference>
<dbReference type="Proteomes" id="UP001595821">
    <property type="component" value="Unassembled WGS sequence"/>
</dbReference>
<dbReference type="SUPFAM" id="SSF111331">
    <property type="entry name" value="NAD kinase/diacylglycerol kinase-like"/>
    <property type="match status" value="1"/>
</dbReference>
<dbReference type="Pfam" id="PF00781">
    <property type="entry name" value="DAGK_cat"/>
    <property type="match status" value="1"/>
</dbReference>
<evidence type="ECO:0000256" key="7">
    <source>
        <dbReference type="ARBA" id="ARBA00022840"/>
    </source>
</evidence>
<keyword evidence="10" id="KW-0594">Phospholipid biosynthesis</keyword>
<dbReference type="EMBL" id="JBHSDJ010000126">
    <property type="protein sequence ID" value="MFC4248632.1"/>
    <property type="molecule type" value="Genomic_DNA"/>
</dbReference>
<dbReference type="PROSITE" id="PS50146">
    <property type="entry name" value="DAGK"/>
    <property type="match status" value="1"/>
</dbReference>
<evidence type="ECO:0000256" key="9">
    <source>
        <dbReference type="ARBA" id="ARBA00023098"/>
    </source>
</evidence>
<protein>
    <submittedName>
        <fullName evidence="13">Diacylglycerol/lipid kinase family protein</fullName>
        <ecNumber evidence="13">2.7.1.-</ecNumber>
    </submittedName>
</protein>
<dbReference type="RefSeq" id="WP_246966276.1">
    <property type="nucleotide sequence ID" value="NZ_CP095397.1"/>
</dbReference>
<gene>
    <name evidence="13" type="ORF">ACFOZ7_17165</name>
</gene>
<keyword evidence="7" id="KW-0067">ATP-binding</keyword>
<dbReference type="GO" id="GO:0016301">
    <property type="term" value="F:kinase activity"/>
    <property type="evidence" value="ECO:0007669"/>
    <property type="project" value="UniProtKB-KW"/>
</dbReference>
<dbReference type="Gene3D" id="2.60.200.40">
    <property type="match status" value="1"/>
</dbReference>
<dbReference type="InterPro" id="IPR045540">
    <property type="entry name" value="YegS/DAGK_C"/>
</dbReference>
<comment type="cofactor">
    <cofactor evidence="1">
        <name>Mg(2+)</name>
        <dbReference type="ChEBI" id="CHEBI:18420"/>
    </cofactor>
</comment>
<name>A0ABD5P375_9EURY</name>
<keyword evidence="11" id="KW-1208">Phospholipid metabolism</keyword>
<dbReference type="PANTHER" id="PTHR12358">
    <property type="entry name" value="SPHINGOSINE KINASE"/>
    <property type="match status" value="1"/>
</dbReference>
<keyword evidence="9" id="KW-0443">Lipid metabolism</keyword>
<evidence type="ECO:0000256" key="1">
    <source>
        <dbReference type="ARBA" id="ARBA00001946"/>
    </source>
</evidence>
<dbReference type="InterPro" id="IPR005218">
    <property type="entry name" value="Diacylglycerol/lipid_kinase"/>
</dbReference>
<evidence type="ECO:0000259" key="12">
    <source>
        <dbReference type="PROSITE" id="PS50146"/>
    </source>
</evidence>
<evidence type="ECO:0000256" key="3">
    <source>
        <dbReference type="ARBA" id="ARBA00022679"/>
    </source>
</evidence>
<dbReference type="Pfam" id="PF19279">
    <property type="entry name" value="YegS_C"/>
    <property type="match status" value="1"/>
</dbReference>
<dbReference type="AlphaFoldDB" id="A0ABD5P375"/>
<dbReference type="GO" id="GO:0046872">
    <property type="term" value="F:metal ion binding"/>
    <property type="evidence" value="ECO:0007669"/>
    <property type="project" value="UniProtKB-KW"/>
</dbReference>